<keyword evidence="2" id="KW-1185">Reference proteome</keyword>
<dbReference type="Proteomes" id="UP001281656">
    <property type="component" value="Unassembled WGS sequence"/>
</dbReference>
<dbReference type="EMBL" id="JARUJP010000024">
    <property type="protein sequence ID" value="MDW8802625.1"/>
    <property type="molecule type" value="Genomic_DNA"/>
</dbReference>
<organism evidence="1 2">
    <name type="scientific">Clostridium tanneri</name>
    <dbReference type="NCBI Taxonomy" id="3037988"/>
    <lineage>
        <taxon>Bacteria</taxon>
        <taxon>Bacillati</taxon>
        <taxon>Bacillota</taxon>
        <taxon>Clostridia</taxon>
        <taxon>Eubacteriales</taxon>
        <taxon>Clostridiaceae</taxon>
        <taxon>Clostridium</taxon>
    </lineage>
</organism>
<protein>
    <submittedName>
        <fullName evidence="1">Uncharacterized protein</fullName>
    </submittedName>
</protein>
<comment type="caution">
    <text evidence="1">The sequence shown here is derived from an EMBL/GenBank/DDBJ whole genome shotgun (WGS) entry which is preliminary data.</text>
</comment>
<evidence type="ECO:0000313" key="1">
    <source>
        <dbReference type="EMBL" id="MDW8802625.1"/>
    </source>
</evidence>
<reference evidence="1 2" key="1">
    <citation type="submission" date="2023-04" db="EMBL/GenBank/DDBJ databases">
        <title>Clostridium tannerae sp. nov., isolated from the fecal material of an alpaca.</title>
        <authorList>
            <person name="Miller S."/>
            <person name="Hendry M."/>
            <person name="King J."/>
            <person name="Sankaranarayanan K."/>
            <person name="Lawson P.A."/>
        </authorList>
    </citation>
    <scope>NUCLEOTIDE SEQUENCE [LARGE SCALE GENOMIC DNA]</scope>
    <source>
        <strain evidence="1 2">A1-XYC3</strain>
    </source>
</reference>
<name>A0ABU4JWT6_9CLOT</name>
<evidence type="ECO:0000313" key="2">
    <source>
        <dbReference type="Proteomes" id="UP001281656"/>
    </source>
</evidence>
<dbReference type="RefSeq" id="WP_318798927.1">
    <property type="nucleotide sequence ID" value="NZ_JARUJP010000024.1"/>
</dbReference>
<sequence>MQTKSHIDKEKLANINIGQTFEYSAIASDDFPVSNHGEDGMVFKSEVESGMYNNIEIADTSAPHVKYRKISNEV</sequence>
<proteinExistence type="predicted"/>
<accession>A0ABU4JWT6</accession>
<gene>
    <name evidence="1" type="ORF">P8V03_15870</name>
</gene>